<evidence type="ECO:0000256" key="9">
    <source>
        <dbReference type="ARBA" id="ARBA00022777"/>
    </source>
</evidence>
<dbReference type="Pfam" id="PF07730">
    <property type="entry name" value="HisKA_3"/>
    <property type="match status" value="1"/>
</dbReference>
<name>A0ABS2TVM6_9ACTN</name>
<dbReference type="CDD" id="cd16917">
    <property type="entry name" value="HATPase_UhpB-NarQ-NarX-like"/>
    <property type="match status" value="1"/>
</dbReference>
<keyword evidence="7" id="KW-0963">Cytoplasm</keyword>
<keyword evidence="6" id="KW-0004">4Fe-4S</keyword>
<dbReference type="Proteomes" id="UP000749040">
    <property type="component" value="Unassembled WGS sequence"/>
</dbReference>
<reference evidence="17 18" key="1">
    <citation type="submission" date="2021-01" db="EMBL/GenBank/DDBJ databases">
        <title>Streptomyces acididurans sp. nov., isolated from a peat swamp forest soil.</title>
        <authorList>
            <person name="Chantavorakit T."/>
            <person name="Duangmal K."/>
        </authorList>
    </citation>
    <scope>NUCLEOTIDE SEQUENCE [LARGE SCALE GENOMIC DNA]</scope>
    <source>
        <strain evidence="17 18">KK5PA1</strain>
    </source>
</reference>
<dbReference type="InterPro" id="IPR036890">
    <property type="entry name" value="HATPase_C_sf"/>
</dbReference>
<feature type="domain" description="Histidine kinase/HSP90-like ATPase" evidence="16">
    <location>
        <begin position="284"/>
        <end position="394"/>
    </location>
</feature>
<comment type="caution">
    <text evidence="17">The sequence shown here is derived from an EMBL/GenBank/DDBJ whole genome shotgun (WGS) entry which is preliminary data.</text>
</comment>
<gene>
    <name evidence="17" type="ORF">ITX44_17655</name>
</gene>
<keyword evidence="18" id="KW-1185">Reference proteome</keyword>
<dbReference type="SUPFAM" id="SSF55874">
    <property type="entry name" value="ATPase domain of HSP90 chaperone/DNA topoisomerase II/histidine kinase"/>
    <property type="match status" value="1"/>
</dbReference>
<keyword evidence="8" id="KW-0808">Transferase</keyword>
<protein>
    <recommendedName>
        <fullName evidence="5">Oxygen sensor histidine kinase NreB</fullName>
        <ecNumber evidence="4">2.7.13.3</ecNumber>
    </recommendedName>
    <alternativeName>
        <fullName evidence="14">Nitrogen regulation protein B</fullName>
    </alternativeName>
</protein>
<sequence>MPHDVPTAEISVSAVLDARRPDILRALERRLRETGSALGSDPSVLPACMERADELLAATVRELDEGYDRGGEAGLGRVPSSSYGPVGAGGAADPADLVDRADAVATPEERDEPDGTPGRGGLLMDIVLKELLPLAVRRPELVPEIGRALTVLHRNLAADGRPPGDSYDAYIVRSAQDARQRERRRLAREVHDELGHELSIALRQLELSELYRDGDPQAAAERVGGAREHLASALLIARRLIAEFSEPPSVDLEKEIVSFADSAGAGRTAVHVRVAGSQLLIPDGHRRELFLIVREALRNVFAHAAAEAATVRVDITSEAITAVVADDGRGIAPGGPGQGAGSGSEPGSGSGGRRGFGLTSMRERAAALGGTVTVSGPVPPAGAGTRVEIRLPLP</sequence>
<dbReference type="EMBL" id="JADKYB010000008">
    <property type="protein sequence ID" value="MBM9506345.1"/>
    <property type="molecule type" value="Genomic_DNA"/>
</dbReference>
<evidence type="ECO:0000256" key="12">
    <source>
        <dbReference type="ARBA" id="ARBA00023014"/>
    </source>
</evidence>
<evidence type="ECO:0000256" key="13">
    <source>
        <dbReference type="ARBA" id="ARBA00024827"/>
    </source>
</evidence>
<dbReference type="InterPro" id="IPR003594">
    <property type="entry name" value="HATPase_dom"/>
</dbReference>
<feature type="compositionally biased region" description="Gly residues" evidence="15">
    <location>
        <begin position="331"/>
        <end position="355"/>
    </location>
</feature>
<evidence type="ECO:0000256" key="14">
    <source>
        <dbReference type="ARBA" id="ARBA00030800"/>
    </source>
</evidence>
<dbReference type="PRINTS" id="PR00344">
    <property type="entry name" value="BCTRLSENSOR"/>
</dbReference>
<comment type="subcellular location">
    <subcellularLocation>
        <location evidence="3">Cytoplasm</location>
    </subcellularLocation>
</comment>
<keyword evidence="11" id="KW-0902">Two-component regulatory system</keyword>
<dbReference type="EC" id="2.7.13.3" evidence="4"/>
<keyword evidence="9" id="KW-0418">Kinase</keyword>
<feature type="region of interest" description="Disordered" evidence="15">
    <location>
        <begin position="327"/>
        <end position="357"/>
    </location>
</feature>
<evidence type="ECO:0000256" key="10">
    <source>
        <dbReference type="ARBA" id="ARBA00023004"/>
    </source>
</evidence>
<evidence type="ECO:0000313" key="18">
    <source>
        <dbReference type="Proteomes" id="UP000749040"/>
    </source>
</evidence>
<comment type="cofactor">
    <cofactor evidence="2">
        <name>[4Fe-4S] cluster</name>
        <dbReference type="ChEBI" id="CHEBI:49883"/>
    </cofactor>
</comment>
<dbReference type="SMART" id="SM00387">
    <property type="entry name" value="HATPase_c"/>
    <property type="match status" value="1"/>
</dbReference>
<keyword evidence="17" id="KW-0547">Nucleotide-binding</keyword>
<evidence type="ECO:0000256" key="2">
    <source>
        <dbReference type="ARBA" id="ARBA00001966"/>
    </source>
</evidence>
<evidence type="ECO:0000259" key="16">
    <source>
        <dbReference type="SMART" id="SM00387"/>
    </source>
</evidence>
<evidence type="ECO:0000256" key="5">
    <source>
        <dbReference type="ARBA" id="ARBA00017322"/>
    </source>
</evidence>
<dbReference type="PANTHER" id="PTHR24421">
    <property type="entry name" value="NITRATE/NITRITE SENSOR PROTEIN NARX-RELATED"/>
    <property type="match status" value="1"/>
</dbReference>
<evidence type="ECO:0000256" key="7">
    <source>
        <dbReference type="ARBA" id="ARBA00022490"/>
    </source>
</evidence>
<evidence type="ECO:0000256" key="15">
    <source>
        <dbReference type="SAM" id="MobiDB-lite"/>
    </source>
</evidence>
<proteinExistence type="predicted"/>
<dbReference type="Gene3D" id="1.20.5.1930">
    <property type="match status" value="1"/>
</dbReference>
<organism evidence="17 18">
    <name type="scientific">Actinacidiphila acididurans</name>
    <dbReference type="NCBI Taxonomy" id="2784346"/>
    <lineage>
        <taxon>Bacteria</taxon>
        <taxon>Bacillati</taxon>
        <taxon>Actinomycetota</taxon>
        <taxon>Actinomycetes</taxon>
        <taxon>Kitasatosporales</taxon>
        <taxon>Streptomycetaceae</taxon>
        <taxon>Actinacidiphila</taxon>
    </lineage>
</organism>
<comment type="function">
    <text evidence="13">Member of the two-component regulatory system NreB/NreC involved in the control of dissimilatory nitrate/nitrite reduction in response to oxygen. NreB functions as a direct oxygen sensor histidine kinase which is autophosphorylated, in the absence of oxygen, probably at the conserved histidine residue, and transfers its phosphate group probably to a conserved aspartate residue of NreC. NreB/NreC activates the expression of the nitrate (narGHJI) and nitrite (nir) reductase operons, as well as the putative nitrate transporter gene narT.</text>
</comment>
<keyword evidence="6" id="KW-0479">Metal-binding</keyword>
<dbReference type="Gene3D" id="3.30.565.10">
    <property type="entry name" value="Histidine kinase-like ATPase, C-terminal domain"/>
    <property type="match status" value="1"/>
</dbReference>
<dbReference type="InterPro" id="IPR011712">
    <property type="entry name" value="Sig_transdc_His_kin_sub3_dim/P"/>
</dbReference>
<accession>A0ABS2TVM6</accession>
<comment type="catalytic activity">
    <reaction evidence="1">
        <text>ATP + protein L-histidine = ADP + protein N-phospho-L-histidine.</text>
        <dbReference type="EC" id="2.7.13.3"/>
    </reaction>
</comment>
<keyword evidence="12" id="KW-0411">Iron-sulfur</keyword>
<evidence type="ECO:0000256" key="6">
    <source>
        <dbReference type="ARBA" id="ARBA00022485"/>
    </source>
</evidence>
<evidence type="ECO:0000256" key="3">
    <source>
        <dbReference type="ARBA" id="ARBA00004496"/>
    </source>
</evidence>
<dbReference type="GO" id="GO:0005524">
    <property type="term" value="F:ATP binding"/>
    <property type="evidence" value="ECO:0007669"/>
    <property type="project" value="UniProtKB-KW"/>
</dbReference>
<dbReference type="InterPro" id="IPR050482">
    <property type="entry name" value="Sensor_HK_TwoCompSys"/>
</dbReference>
<dbReference type="RefSeq" id="WP_205358188.1">
    <property type="nucleotide sequence ID" value="NZ_JADKYB010000008.1"/>
</dbReference>
<evidence type="ECO:0000256" key="1">
    <source>
        <dbReference type="ARBA" id="ARBA00000085"/>
    </source>
</evidence>
<evidence type="ECO:0000256" key="11">
    <source>
        <dbReference type="ARBA" id="ARBA00023012"/>
    </source>
</evidence>
<feature type="region of interest" description="Disordered" evidence="15">
    <location>
        <begin position="69"/>
        <end position="95"/>
    </location>
</feature>
<evidence type="ECO:0000256" key="4">
    <source>
        <dbReference type="ARBA" id="ARBA00012438"/>
    </source>
</evidence>
<dbReference type="Pfam" id="PF02518">
    <property type="entry name" value="HATPase_c"/>
    <property type="match status" value="1"/>
</dbReference>
<evidence type="ECO:0000313" key="17">
    <source>
        <dbReference type="EMBL" id="MBM9506345.1"/>
    </source>
</evidence>
<dbReference type="InterPro" id="IPR004358">
    <property type="entry name" value="Sig_transdc_His_kin-like_C"/>
</dbReference>
<keyword evidence="17" id="KW-0067">ATP-binding</keyword>
<keyword evidence="10" id="KW-0408">Iron</keyword>
<evidence type="ECO:0000256" key="8">
    <source>
        <dbReference type="ARBA" id="ARBA00022679"/>
    </source>
</evidence>